<dbReference type="AlphaFoldDB" id="A0A930FYR3"/>
<dbReference type="InterPro" id="IPR018668">
    <property type="entry name" value="DNA-binding_VF530-like"/>
</dbReference>
<evidence type="ECO:0000313" key="2">
    <source>
        <dbReference type="EMBL" id="MBF1164341.1"/>
    </source>
</evidence>
<dbReference type="Proteomes" id="UP000718593">
    <property type="component" value="Unassembled WGS sequence"/>
</dbReference>
<evidence type="ECO:0000256" key="1">
    <source>
        <dbReference type="SAM" id="MobiDB-lite"/>
    </source>
</evidence>
<name>A0A930FYR3_9RHOO</name>
<dbReference type="InterPro" id="IPR036361">
    <property type="entry name" value="SAP_dom_sf"/>
</dbReference>
<dbReference type="GO" id="GO:0003677">
    <property type="term" value="F:DNA binding"/>
    <property type="evidence" value="ECO:0007669"/>
    <property type="project" value="UniProtKB-KW"/>
</dbReference>
<accession>A0A930FYR3</accession>
<proteinExistence type="predicted"/>
<keyword evidence="2" id="KW-0238">DNA-binding</keyword>
<dbReference type="Gene3D" id="1.10.720.30">
    <property type="entry name" value="SAP domain"/>
    <property type="match status" value="1"/>
</dbReference>
<gene>
    <name evidence="2" type="ORF">HXL68_04790</name>
</gene>
<protein>
    <submittedName>
        <fullName evidence="2">VF530 family DNA-binding protein</fullName>
    </submittedName>
</protein>
<dbReference type="EMBL" id="JABZMI010000059">
    <property type="protein sequence ID" value="MBF1164341.1"/>
    <property type="molecule type" value="Genomic_DNA"/>
</dbReference>
<reference evidence="2" key="1">
    <citation type="submission" date="2020-04" db="EMBL/GenBank/DDBJ databases">
        <title>Deep metagenomics examines the oral microbiome during advanced dental caries in children, revealing novel taxa and co-occurrences with host molecules.</title>
        <authorList>
            <person name="Baker J.L."/>
            <person name="Morton J.T."/>
            <person name="Dinis M."/>
            <person name="Alvarez R."/>
            <person name="Tran N.C."/>
            <person name="Knight R."/>
            <person name="Edlund A."/>
        </authorList>
    </citation>
    <scope>NUCLEOTIDE SEQUENCE</scope>
    <source>
        <strain evidence="2">JCVI_32_bin.24</strain>
    </source>
</reference>
<dbReference type="Pfam" id="PF09905">
    <property type="entry name" value="VF530"/>
    <property type="match status" value="1"/>
</dbReference>
<sequence>MTEDPDYQNNPLHGVSLKQLVTEIAQHYGFKILFAYLNINCFANNPSVESAVKFLKKTDWAREKVEAFYLYQFKSLPRASADQFELPPRDRIVPADQKPGTPAELSLEDAERLREKRAKKAALHDRAAASQPTAGRRAPNTAGAAAVDASDPWAKWRK</sequence>
<organism evidence="2 3">
    <name type="scientific">Dechloromonas agitata</name>
    <dbReference type="NCBI Taxonomy" id="73030"/>
    <lineage>
        <taxon>Bacteria</taxon>
        <taxon>Pseudomonadati</taxon>
        <taxon>Pseudomonadota</taxon>
        <taxon>Betaproteobacteria</taxon>
        <taxon>Rhodocyclales</taxon>
        <taxon>Azonexaceae</taxon>
        <taxon>Dechloromonas</taxon>
    </lineage>
</organism>
<feature type="region of interest" description="Disordered" evidence="1">
    <location>
        <begin position="84"/>
        <end position="158"/>
    </location>
</feature>
<comment type="caution">
    <text evidence="2">The sequence shown here is derived from an EMBL/GenBank/DDBJ whole genome shotgun (WGS) entry which is preliminary data.</text>
</comment>
<evidence type="ECO:0000313" key="3">
    <source>
        <dbReference type="Proteomes" id="UP000718593"/>
    </source>
</evidence>